<feature type="region of interest" description="Disordered" evidence="2">
    <location>
        <begin position="638"/>
        <end position="664"/>
    </location>
</feature>
<feature type="compositionally biased region" description="Polar residues" evidence="2">
    <location>
        <begin position="977"/>
        <end position="1021"/>
    </location>
</feature>
<evidence type="ECO:0000313" key="4">
    <source>
        <dbReference type="Proteomes" id="UP000248480"/>
    </source>
</evidence>
<sequence>MAFPILEKKKKDEGSYSKQMWLEYPLTSSANSLLPFANDPDTIAPKTGWNTEDKPEQLHICQQLLYVKTLGGNLQQKYSQLFWGLPSLHSESLVATVLVSGSCSPPESPFVLFNGICKLLRVQMQDKELPPHSKTHPLALPSTHSQHLLTTQSQSQPLHLTQIQSQTYLQPSLSILPTSPSQIRACGVCFHRPQNEANSHISLEFQHLEWHLLKKEQESLWGLAPVLQRSQEAFCPPAPNLSLVSGSSQACVPVSIIPEHFPISSEPQEKLVLHIPKKLIPHKCLQAYREQEALALMQPQCRLIETQQRRRHAHSQPSEFKGQSSKDLEEIELSYSGIFLERSPAKFPLMKGTGNSLGHSPGKDSKDNPSRFSESYIAKCLGATSEETKGDGVCHTRKDSGNKLLSISKENIDEDQMKKTLKLHLVKKFWQINDCRIPIGVCRSWLADDSTLSLSGSSHDDTENRNGAPSVDKKYCQITTLKLTFLDPDTQQVLEAHIVRFRVNQKWGLPLKVRESIKFYTLREAKSWPLPQFDFFSSASLVSGVDSKAKVSKPLGGCPQTLQGDKVLTTNIVSILDCLLPATSPVDKEGQEALKQSPTDIDYALRDDFQTNEDGRQGFLPIKHSIMGKMNQSKTVIPNRHNSELPTSQAGAGHKPKGKQVSSIDTGEILQGKQMLEENLEHFSMTNVSREIFKAKELLALQSQSSDTLTMRELGNCQTTNGDTSKVKTTLIPEVLPLPRMSVPQDPELSYLQKQMISELKVKLEGQEHSQAQSCSTDTSLTSSDSLASTALLTHAQSVPCGYMAASQGLNVHVEDKSISMGQRQKLWVSKHVLGQCQDKNFPPASKRVNSQRPRTGKYGREDLELGTSKARRKSHLDQAKKLGETLGSNSSQSLSQKEESPPESFFRKKMRQFCQWIHSKRQDGLLQKAKFMLASVQHRDPVESMNCEAQELMTAIGEMLEEKLGCRQGLQHNAELQDQAESTEGPSSNNRVPSSPGQRDVSGTNLCSQKAVTAGQSCPTSDRRIRDMDRHSQKINRFKGQLLSQSYPPSPSPREPVSHQDPSGMHQVCQVPQATLFTAEDTVIRDLSLLFRQKMLLQHFQGEKCPSPE</sequence>
<dbReference type="OrthoDB" id="9616581at2759"/>
<dbReference type="PANTHER" id="PTHR21859:SF51">
    <property type="entry name" value="RIKEN CDNA 1700014D04 GENE"/>
    <property type="match status" value="1"/>
</dbReference>
<gene>
    <name evidence="5" type="primary">LOC101354527</name>
</gene>
<organism evidence="4 5">
    <name type="scientific">Trichechus manatus latirostris</name>
    <name type="common">Florida manatee</name>
    <dbReference type="NCBI Taxonomy" id="127582"/>
    <lineage>
        <taxon>Eukaryota</taxon>
        <taxon>Metazoa</taxon>
        <taxon>Chordata</taxon>
        <taxon>Craniata</taxon>
        <taxon>Vertebrata</taxon>
        <taxon>Euteleostomi</taxon>
        <taxon>Mammalia</taxon>
        <taxon>Eutheria</taxon>
        <taxon>Afrotheria</taxon>
        <taxon>Sirenia</taxon>
        <taxon>Trichechidae</taxon>
        <taxon>Trichechus</taxon>
    </lineage>
</organism>
<dbReference type="InterPro" id="IPR039509">
    <property type="entry name" value="SPATA31"/>
</dbReference>
<dbReference type="Proteomes" id="UP000248480">
    <property type="component" value="Unplaced"/>
</dbReference>
<evidence type="ECO:0000256" key="2">
    <source>
        <dbReference type="SAM" id="MobiDB-lite"/>
    </source>
</evidence>
<dbReference type="AlphaFoldDB" id="A0A2Y9DVM4"/>
<dbReference type="InParanoid" id="A0A2Y9DVM4"/>
<reference evidence="5" key="1">
    <citation type="submission" date="2025-08" db="UniProtKB">
        <authorList>
            <consortium name="RefSeq"/>
        </authorList>
    </citation>
    <scope>IDENTIFICATION</scope>
</reference>
<dbReference type="KEGG" id="tmu:101354527"/>
<feature type="compositionally biased region" description="Polar residues" evidence="2">
    <location>
        <begin position="887"/>
        <end position="896"/>
    </location>
</feature>
<dbReference type="Pfam" id="PF14650">
    <property type="entry name" value="FAM75"/>
    <property type="match status" value="1"/>
</dbReference>
<dbReference type="RefSeq" id="XP_004381405.2">
    <property type="nucleotide sequence ID" value="XM_004381348.2"/>
</dbReference>
<feature type="region of interest" description="Disordered" evidence="2">
    <location>
        <begin position="977"/>
        <end position="1066"/>
    </location>
</feature>
<dbReference type="PANTHER" id="PTHR21859">
    <property type="entry name" value="ACROSOME-SPECIFIC PROTEIN"/>
    <property type="match status" value="1"/>
</dbReference>
<feature type="region of interest" description="Disordered" evidence="2">
    <location>
        <begin position="350"/>
        <end position="370"/>
    </location>
</feature>
<proteinExistence type="inferred from homology"/>
<keyword evidence="4" id="KW-1185">Reference proteome</keyword>
<comment type="similarity">
    <text evidence="1">Belongs to the SPATA31 family.</text>
</comment>
<accession>A0A2Y9DVM4</accession>
<feature type="region of interest" description="Disordered" evidence="2">
    <location>
        <begin position="839"/>
        <end position="906"/>
    </location>
</feature>
<feature type="domain" description="SPATA31" evidence="3">
    <location>
        <begin position="62"/>
        <end position="445"/>
    </location>
</feature>
<feature type="compositionally biased region" description="Basic and acidic residues" evidence="2">
    <location>
        <begin position="1022"/>
        <end position="1033"/>
    </location>
</feature>
<dbReference type="GeneID" id="101354527"/>
<evidence type="ECO:0000256" key="1">
    <source>
        <dbReference type="ARBA" id="ARBA00035009"/>
    </source>
</evidence>
<evidence type="ECO:0000259" key="3">
    <source>
        <dbReference type="Pfam" id="PF14650"/>
    </source>
</evidence>
<evidence type="ECO:0000313" key="5">
    <source>
        <dbReference type="RefSeq" id="XP_004381405.2"/>
    </source>
</evidence>
<protein>
    <submittedName>
        <fullName evidence="5">Spermatogenesis-associated protein 31D1-like</fullName>
    </submittedName>
</protein>
<name>A0A2Y9DVM4_TRIMA</name>